<dbReference type="InterPro" id="IPR037278">
    <property type="entry name" value="ARFGAP/RecO"/>
</dbReference>
<keyword evidence="5" id="KW-0862">Zinc</keyword>
<dbReference type="GO" id="GO:0005096">
    <property type="term" value="F:GTPase activator activity"/>
    <property type="evidence" value="ECO:0007669"/>
    <property type="project" value="UniProtKB-KW"/>
</dbReference>
<dbReference type="GO" id="GO:0008270">
    <property type="term" value="F:zinc ion binding"/>
    <property type="evidence" value="ECO:0007669"/>
    <property type="project" value="UniProtKB-KW"/>
</dbReference>
<dbReference type="PRINTS" id="PR00405">
    <property type="entry name" value="REVINTRACTNG"/>
</dbReference>
<dbReference type="InterPro" id="IPR036770">
    <property type="entry name" value="Ankyrin_rpt-contain_sf"/>
</dbReference>
<dbReference type="InterPro" id="IPR013724">
    <property type="entry name" value="GIT_SHD"/>
</dbReference>
<evidence type="ECO:0000256" key="2">
    <source>
        <dbReference type="ARBA" id="ARBA00022723"/>
    </source>
</evidence>
<evidence type="ECO:0000256" key="5">
    <source>
        <dbReference type="ARBA" id="ARBA00022833"/>
    </source>
</evidence>
<dbReference type="SMART" id="SM00555">
    <property type="entry name" value="GIT"/>
    <property type="match status" value="2"/>
</dbReference>
<dbReference type="Pfam" id="PF01412">
    <property type="entry name" value="ArfGap"/>
    <property type="match status" value="1"/>
</dbReference>
<keyword evidence="1" id="KW-0343">GTPase activation</keyword>
<accession>A0AAV7XW98</accession>
<dbReference type="InterPro" id="IPR001164">
    <property type="entry name" value="ArfGAP_dom"/>
</dbReference>
<protein>
    <recommendedName>
        <fullName evidence="11">Arf-GAP domain-containing protein</fullName>
    </recommendedName>
</protein>
<dbReference type="SUPFAM" id="SSF48403">
    <property type="entry name" value="Ankyrin repeat"/>
    <property type="match status" value="1"/>
</dbReference>
<evidence type="ECO:0000256" key="7">
    <source>
        <dbReference type="PROSITE-ProRule" id="PRU00023"/>
    </source>
</evidence>
<dbReference type="GO" id="GO:0007420">
    <property type="term" value="P:brain development"/>
    <property type="evidence" value="ECO:0007669"/>
    <property type="project" value="InterPro"/>
</dbReference>
<dbReference type="SMART" id="SM00248">
    <property type="entry name" value="ANK"/>
    <property type="match status" value="3"/>
</dbReference>
<dbReference type="Pfam" id="PF12796">
    <property type="entry name" value="Ank_2"/>
    <property type="match status" value="1"/>
</dbReference>
<dbReference type="InterPro" id="IPR002110">
    <property type="entry name" value="Ankyrin_rpt"/>
</dbReference>
<dbReference type="PANTHER" id="PTHR46097">
    <property type="entry name" value="G PROTEIN-COUPLED RECEPTOR KINASE INTERACTING ARFGAP"/>
    <property type="match status" value="1"/>
</dbReference>
<dbReference type="Pfam" id="PF12205">
    <property type="entry name" value="GIT1_C"/>
    <property type="match status" value="1"/>
</dbReference>
<sequence>MSKGKLRSVTDICGDCGALEPGWASVNRCILLCDECCSIHRSLGRHVSQIKSLRKGNWSPSQLLMVRTLNSSGANSIWEHTLLDPYNSKGGRRKPQPQDSLHTTKADFIRSKHQNLSFVFRPSKDEISSDDADLSQQLHSSVRTNNLETSLRLLSQGADPNFFHPEKRTTPLHVAAQAGQTLQVELLLVFGANPNEEDSQGRTPAYYARCAGHMDLAERIIECLYEVTDRLSFYVYSRKPDHRSGQHLILPEKSNSIDIAEIPQEAKLKLQQLPNQLFEELVADVYDEVDRRETEAACLCGPVVLDNASVPFLPVNPELSATRNQGRQKLARFIPGEFAALIIDILADARRRQMFSSASHQVADNVKHRSELSDDDPLYDSVASDDDYVTAEQLLKCLKIAEPGKSLTPTPVGETASSISASLEKTLDGTGSAVEQELHKNLNAANACIKELRTELNKMQSVVLKLEAENSELRRLVPHSINIPLPNGHEPEPVLQSSHIQRPSSMYEPREGLRSSPWGNSKSQVFQSSSLTMPLPEEVMRRTDQVTKRIQELWVSMQEQGAPVVNRDTFIPCAERIRVAVAELTAIFPKNPSDDAIRSALRALISNTARLQTDCAGLQNSMGTERTMFLQQVRATAYDIAKATKQLVSTQIQQQHQSSPACSPQPPISQQQSL</sequence>
<reference evidence="12" key="1">
    <citation type="submission" date="2022-12" db="EMBL/GenBank/DDBJ databases">
        <title>Chromosome-level genome assembly of the bean flower thrips Megalurothrips usitatus.</title>
        <authorList>
            <person name="Ma L."/>
            <person name="Liu Q."/>
            <person name="Li H."/>
            <person name="Cai W."/>
        </authorList>
    </citation>
    <scope>NUCLEOTIDE SEQUENCE</scope>
    <source>
        <strain evidence="12">Cailab_2022a</strain>
    </source>
</reference>
<comment type="caution">
    <text evidence="12">The sequence shown here is derived from an EMBL/GenBank/DDBJ whole genome shotgun (WGS) entry which is preliminary data.</text>
</comment>
<name>A0AAV7XW98_9NEOP</name>
<evidence type="ECO:0000256" key="1">
    <source>
        <dbReference type="ARBA" id="ARBA00022468"/>
    </source>
</evidence>
<keyword evidence="6 7" id="KW-0040">ANK repeat</keyword>
<dbReference type="PROSITE" id="PS50297">
    <property type="entry name" value="ANK_REP_REGION"/>
    <property type="match status" value="1"/>
</dbReference>
<dbReference type="AlphaFoldDB" id="A0AAV7XW98"/>
<feature type="compositionally biased region" description="Polar residues" evidence="10">
    <location>
        <begin position="495"/>
        <end position="504"/>
    </location>
</feature>
<evidence type="ECO:0000259" key="11">
    <source>
        <dbReference type="PROSITE" id="PS50115"/>
    </source>
</evidence>
<dbReference type="SUPFAM" id="SSF57863">
    <property type="entry name" value="ArfGap/RecO-like zinc finger"/>
    <property type="match status" value="1"/>
</dbReference>
<evidence type="ECO:0000256" key="9">
    <source>
        <dbReference type="SAM" id="Coils"/>
    </source>
</evidence>
<dbReference type="Gene3D" id="1.25.40.20">
    <property type="entry name" value="Ankyrin repeat-containing domain"/>
    <property type="match status" value="1"/>
</dbReference>
<gene>
    <name evidence="12" type="ORF">ONE63_005383</name>
</gene>
<feature type="domain" description="Arf-GAP" evidence="11">
    <location>
        <begin position="1"/>
        <end position="126"/>
    </location>
</feature>
<evidence type="ECO:0000256" key="6">
    <source>
        <dbReference type="ARBA" id="ARBA00023043"/>
    </source>
</evidence>
<dbReference type="Gene3D" id="1.20.120.330">
    <property type="entry name" value="Nucleotidyltransferases domain 2"/>
    <property type="match status" value="1"/>
</dbReference>
<feature type="repeat" description="ANK" evidence="7">
    <location>
        <begin position="167"/>
        <end position="199"/>
    </location>
</feature>
<evidence type="ECO:0000256" key="3">
    <source>
        <dbReference type="ARBA" id="ARBA00022737"/>
    </source>
</evidence>
<keyword evidence="9" id="KW-0175">Coiled coil</keyword>
<dbReference type="GO" id="GO:0032012">
    <property type="term" value="P:regulation of ARF protein signal transduction"/>
    <property type="evidence" value="ECO:0007669"/>
    <property type="project" value="InterPro"/>
</dbReference>
<dbReference type="InterPro" id="IPR022018">
    <property type="entry name" value="GIT1_C"/>
</dbReference>
<keyword evidence="4 8" id="KW-0863">Zinc-finger</keyword>
<dbReference type="CDD" id="cd08833">
    <property type="entry name" value="ArfGap_GIT"/>
    <property type="match status" value="1"/>
</dbReference>
<evidence type="ECO:0000313" key="13">
    <source>
        <dbReference type="Proteomes" id="UP001075354"/>
    </source>
</evidence>
<dbReference type="InterPro" id="IPR038508">
    <property type="entry name" value="ArfGAP_dom_sf"/>
</dbReference>
<dbReference type="GO" id="GO:0008277">
    <property type="term" value="P:regulation of G protein-coupled receptor signaling pathway"/>
    <property type="evidence" value="ECO:0007669"/>
    <property type="project" value="TreeGrafter"/>
</dbReference>
<dbReference type="PROSITE" id="PS50088">
    <property type="entry name" value="ANK_REPEAT"/>
    <property type="match status" value="1"/>
</dbReference>
<dbReference type="SMART" id="SM00105">
    <property type="entry name" value="ArfGap"/>
    <property type="match status" value="1"/>
</dbReference>
<dbReference type="InterPro" id="IPR047161">
    <property type="entry name" value="GIT-like"/>
</dbReference>
<dbReference type="PANTHER" id="PTHR46097:SF3">
    <property type="entry name" value="ARF GTPASE-ACTIVATING PROTEIN GIT"/>
    <property type="match status" value="1"/>
</dbReference>
<evidence type="ECO:0000313" key="12">
    <source>
        <dbReference type="EMBL" id="KAJ1530485.1"/>
    </source>
</evidence>
<proteinExistence type="predicted"/>
<dbReference type="GO" id="GO:0036465">
    <property type="term" value="P:synaptic vesicle recycling"/>
    <property type="evidence" value="ECO:0007669"/>
    <property type="project" value="TreeGrafter"/>
</dbReference>
<evidence type="ECO:0000256" key="8">
    <source>
        <dbReference type="PROSITE-ProRule" id="PRU00288"/>
    </source>
</evidence>
<dbReference type="EMBL" id="JAPTSV010000002">
    <property type="protein sequence ID" value="KAJ1530485.1"/>
    <property type="molecule type" value="Genomic_DNA"/>
</dbReference>
<keyword evidence="2" id="KW-0479">Metal-binding</keyword>
<evidence type="ECO:0000256" key="4">
    <source>
        <dbReference type="ARBA" id="ARBA00022771"/>
    </source>
</evidence>
<keyword evidence="13" id="KW-1185">Reference proteome</keyword>
<feature type="region of interest" description="Disordered" evidence="10">
    <location>
        <begin position="655"/>
        <end position="674"/>
    </location>
</feature>
<dbReference type="Proteomes" id="UP001075354">
    <property type="component" value="Chromosome 2"/>
</dbReference>
<evidence type="ECO:0000256" key="10">
    <source>
        <dbReference type="SAM" id="MobiDB-lite"/>
    </source>
</evidence>
<dbReference type="GO" id="GO:0031267">
    <property type="term" value="F:small GTPase binding"/>
    <property type="evidence" value="ECO:0007669"/>
    <property type="project" value="TreeGrafter"/>
</dbReference>
<dbReference type="Gene3D" id="1.10.220.150">
    <property type="entry name" value="Arf GTPase activating protein"/>
    <property type="match status" value="1"/>
</dbReference>
<organism evidence="12 13">
    <name type="scientific">Megalurothrips usitatus</name>
    <name type="common">bean blossom thrips</name>
    <dbReference type="NCBI Taxonomy" id="439358"/>
    <lineage>
        <taxon>Eukaryota</taxon>
        <taxon>Metazoa</taxon>
        <taxon>Ecdysozoa</taxon>
        <taxon>Arthropoda</taxon>
        <taxon>Hexapoda</taxon>
        <taxon>Insecta</taxon>
        <taxon>Pterygota</taxon>
        <taxon>Neoptera</taxon>
        <taxon>Paraneoptera</taxon>
        <taxon>Thysanoptera</taxon>
        <taxon>Terebrantia</taxon>
        <taxon>Thripoidea</taxon>
        <taxon>Thripidae</taxon>
        <taxon>Megalurothrips</taxon>
    </lineage>
</organism>
<feature type="region of interest" description="Disordered" evidence="10">
    <location>
        <begin position="493"/>
        <end position="521"/>
    </location>
</feature>
<dbReference type="PROSITE" id="PS50115">
    <property type="entry name" value="ARFGAP"/>
    <property type="match status" value="1"/>
</dbReference>
<dbReference type="Pfam" id="PF08518">
    <property type="entry name" value="GIT_SHD"/>
    <property type="match status" value="2"/>
</dbReference>
<dbReference type="GO" id="GO:0098793">
    <property type="term" value="C:presynapse"/>
    <property type="evidence" value="ECO:0007669"/>
    <property type="project" value="GOC"/>
</dbReference>
<feature type="coiled-coil region" evidence="9">
    <location>
        <begin position="435"/>
        <end position="476"/>
    </location>
</feature>
<keyword evidence="3" id="KW-0677">Repeat</keyword>